<proteinExistence type="predicted"/>
<feature type="compositionally biased region" description="Polar residues" evidence="1">
    <location>
        <begin position="367"/>
        <end position="380"/>
    </location>
</feature>
<dbReference type="EMBL" id="KV423938">
    <property type="protein sequence ID" value="KZT59671.1"/>
    <property type="molecule type" value="Genomic_DNA"/>
</dbReference>
<keyword evidence="3" id="KW-1185">Reference proteome</keyword>
<sequence length="1111" mass="115534">MVPDVRSRHSLDSKRDASSFYAAGRAESFMTRRNSEGQATKQVPDIVVTQNGHLSPGIHGNGLLPAGSHSPRSGRSGGVTPQTVLSQTTTDRKSKGKSIEIEEVPDVDSNANGWGGGFVGEPAEDSNDLKDKQKEKSKGKEKARKNGRDKHKNAQGDLPGIHQTMDNPAGKEGKEGGASTGDNGWGWGGAGSGDAANGDTGGGWGGTGEAIGGVGGGGWGNTAEPDPAGASHSNGNGWGVSEDSPGAEPSKWDTGTAVTIHHVETDVKSVKSAMSSDTSKTTAAASKALVPPKPADGPLVPVGNQQVGPKREKSKSKSGKENRKTPNGAEPPNPPNPNNWTGPSAQSWNAATGPYQGGKGTVIATRYNPSGSQSSKSPYWQPSEAVRDMDPRKGIQDVGGIVQGVYVPATRHLPAVIEVNPMPVGSKKPSGAGGLFGPNLPTPEIAEKMRKEAEEKALAEKKKMDEALMHAKWAEAVREGVKADMERQIFLQQNGINLEDYFRRHPERTWTGQVQEPRWPAQQAPVQPKGKGKKKQDQYPDYGVQYQDPAYAGYSYDPGQTGPMEYANNNWGQTEGYGYPGEYAQDHVPHQKGKKKKGGQARQDQQQGWPLDGNAYGDAGGGQQPWYADQPNANVWAQPGPTEQHKGSKNPGKKSKPGKNKRNFRDEEVDPYVLNGQGGWNAAAADPHQNPAGHGHQENGWGGGGAHGETGQTNWGQAAGGSTRGDGNAWGSGRHGNEPAQAWADEGRANADKGKKKSGGFMSKVKALFGGGKKKDEGWGWGDNNSGWPTANTQNGPAVNVQTEMTYAQQPQNMDWGGWPVADTGGAGGGGGGWDQQAAEHQANGHGHQHTKPGPAAHTNGYSGPAKGYGAPSVHHAQNGGWSGAQPAASVHHGQGGWGQGASSVHQGQGGGWGDQAAGSAHRGQGGWGGTQAAASVHHGQGGWGGAQPAGPAAPAWPQPGGHGTAEDQKWAAAAVYQHPAAAAMQAHGQAPAPEDQKWGAAAYQHPAAATMQAHGHAAPPQGHVREPAGYYNQGFPENALVDSDEESDDGPMGLAALESLGGMGGMGAENQMASLLEKLNHVQQERAGGVGGGGGGGKALRRKATGRPRH</sequence>
<evidence type="ECO:0000313" key="3">
    <source>
        <dbReference type="Proteomes" id="UP000076842"/>
    </source>
</evidence>
<feature type="region of interest" description="Disordered" evidence="1">
    <location>
        <begin position="1"/>
        <end position="384"/>
    </location>
</feature>
<evidence type="ECO:0000256" key="1">
    <source>
        <dbReference type="SAM" id="MobiDB-lite"/>
    </source>
</evidence>
<feature type="compositionally biased region" description="Gly residues" evidence="1">
    <location>
        <begin position="199"/>
        <end position="220"/>
    </location>
</feature>
<evidence type="ECO:0000313" key="2">
    <source>
        <dbReference type="EMBL" id="KZT59671.1"/>
    </source>
</evidence>
<feature type="compositionally biased region" description="Basic and acidic residues" evidence="1">
    <location>
        <begin position="90"/>
        <end position="100"/>
    </location>
</feature>
<accession>A0A165HS96</accession>
<dbReference type="AlphaFoldDB" id="A0A165HS96"/>
<feature type="compositionally biased region" description="Basic residues" evidence="1">
    <location>
        <begin position="647"/>
        <end position="662"/>
    </location>
</feature>
<feature type="compositionally biased region" description="Gly residues" evidence="1">
    <location>
        <begin position="718"/>
        <end position="734"/>
    </location>
</feature>
<feature type="compositionally biased region" description="Gly residues" evidence="1">
    <location>
        <begin position="176"/>
        <end position="192"/>
    </location>
</feature>
<dbReference type="InParanoid" id="A0A165HS96"/>
<protein>
    <submittedName>
        <fullName evidence="2">Uncharacterized protein</fullName>
    </submittedName>
</protein>
<name>A0A165HS96_9BASI</name>
<feature type="compositionally biased region" description="Polar residues" evidence="1">
    <location>
        <begin position="340"/>
        <end position="350"/>
    </location>
</feature>
<feature type="compositionally biased region" description="Basic and acidic residues" evidence="1">
    <location>
        <begin position="1"/>
        <end position="17"/>
    </location>
</feature>
<feature type="region of interest" description="Disordered" evidence="1">
    <location>
        <begin position="509"/>
        <end position="794"/>
    </location>
</feature>
<feature type="compositionally biased region" description="Low complexity" evidence="1">
    <location>
        <begin position="949"/>
        <end position="960"/>
    </location>
</feature>
<gene>
    <name evidence="2" type="ORF">CALCODRAFT_507386</name>
</gene>
<feature type="compositionally biased region" description="Polar residues" evidence="1">
    <location>
        <begin position="784"/>
        <end position="794"/>
    </location>
</feature>
<feature type="region of interest" description="Disordered" evidence="1">
    <location>
        <begin position="1085"/>
        <end position="1111"/>
    </location>
</feature>
<feature type="compositionally biased region" description="Basic residues" evidence="1">
    <location>
        <begin position="1100"/>
        <end position="1111"/>
    </location>
</feature>
<feature type="compositionally biased region" description="Polar residues" evidence="1">
    <location>
        <begin position="79"/>
        <end position="89"/>
    </location>
</feature>
<feature type="compositionally biased region" description="Low complexity" evidence="1">
    <location>
        <begin position="271"/>
        <end position="288"/>
    </location>
</feature>
<feature type="compositionally biased region" description="Gly residues" evidence="1">
    <location>
        <begin position="1089"/>
        <end position="1099"/>
    </location>
</feature>
<reference evidence="2 3" key="1">
    <citation type="journal article" date="2016" name="Mol. Biol. Evol.">
        <title>Comparative Genomics of Early-Diverging Mushroom-Forming Fungi Provides Insights into the Origins of Lignocellulose Decay Capabilities.</title>
        <authorList>
            <person name="Nagy L.G."/>
            <person name="Riley R."/>
            <person name="Tritt A."/>
            <person name="Adam C."/>
            <person name="Daum C."/>
            <person name="Floudas D."/>
            <person name="Sun H."/>
            <person name="Yadav J.S."/>
            <person name="Pangilinan J."/>
            <person name="Larsson K.H."/>
            <person name="Matsuura K."/>
            <person name="Barry K."/>
            <person name="Labutti K."/>
            <person name="Kuo R."/>
            <person name="Ohm R.A."/>
            <person name="Bhattacharya S.S."/>
            <person name="Shirouzu T."/>
            <person name="Yoshinaga Y."/>
            <person name="Martin F.M."/>
            <person name="Grigoriev I.V."/>
            <person name="Hibbett D.S."/>
        </authorList>
    </citation>
    <scope>NUCLEOTIDE SEQUENCE [LARGE SCALE GENOMIC DNA]</scope>
    <source>
        <strain evidence="2 3">HHB12733</strain>
    </source>
</reference>
<organism evidence="2 3">
    <name type="scientific">Calocera cornea HHB12733</name>
    <dbReference type="NCBI Taxonomy" id="1353952"/>
    <lineage>
        <taxon>Eukaryota</taxon>
        <taxon>Fungi</taxon>
        <taxon>Dikarya</taxon>
        <taxon>Basidiomycota</taxon>
        <taxon>Agaricomycotina</taxon>
        <taxon>Dacrymycetes</taxon>
        <taxon>Dacrymycetales</taxon>
        <taxon>Dacrymycetaceae</taxon>
        <taxon>Calocera</taxon>
    </lineage>
</organism>
<feature type="compositionally biased region" description="Basic and acidic residues" evidence="1">
    <location>
        <begin position="127"/>
        <end position="146"/>
    </location>
</feature>
<dbReference type="Proteomes" id="UP000076842">
    <property type="component" value="Unassembled WGS sequence"/>
</dbReference>
<feature type="region of interest" description="Disordered" evidence="1">
    <location>
        <begin position="1031"/>
        <end position="1059"/>
    </location>
</feature>
<dbReference type="OrthoDB" id="10691140at2759"/>
<feature type="region of interest" description="Disordered" evidence="1">
    <location>
        <begin position="828"/>
        <end position="968"/>
    </location>
</feature>
<feature type="compositionally biased region" description="Basic residues" evidence="1">
    <location>
        <begin position="590"/>
        <end position="599"/>
    </location>
</feature>